<keyword evidence="2" id="KW-1185">Reference proteome</keyword>
<comment type="caution">
    <text evidence="1">The sequence shown here is derived from an EMBL/GenBank/DDBJ whole genome shotgun (WGS) entry which is preliminary data.</text>
</comment>
<feature type="non-terminal residue" evidence="1">
    <location>
        <position position="77"/>
    </location>
</feature>
<evidence type="ECO:0000313" key="1">
    <source>
        <dbReference type="EMBL" id="CAK5276923.1"/>
    </source>
</evidence>
<dbReference type="Proteomes" id="UP001295794">
    <property type="component" value="Unassembled WGS sequence"/>
</dbReference>
<organism evidence="1 2">
    <name type="scientific">Mycena citricolor</name>
    <dbReference type="NCBI Taxonomy" id="2018698"/>
    <lineage>
        <taxon>Eukaryota</taxon>
        <taxon>Fungi</taxon>
        <taxon>Dikarya</taxon>
        <taxon>Basidiomycota</taxon>
        <taxon>Agaricomycotina</taxon>
        <taxon>Agaricomycetes</taxon>
        <taxon>Agaricomycetidae</taxon>
        <taxon>Agaricales</taxon>
        <taxon>Marasmiineae</taxon>
        <taxon>Mycenaceae</taxon>
        <taxon>Mycena</taxon>
    </lineage>
</organism>
<protein>
    <submittedName>
        <fullName evidence="1">Uncharacterized protein</fullName>
    </submittedName>
</protein>
<reference evidence="1" key="1">
    <citation type="submission" date="2023-11" db="EMBL/GenBank/DDBJ databases">
        <authorList>
            <person name="De Vega J J."/>
            <person name="De Vega J J."/>
        </authorList>
    </citation>
    <scope>NUCLEOTIDE SEQUENCE</scope>
</reference>
<accession>A0AAD2Q510</accession>
<proteinExistence type="predicted"/>
<sequence length="77" mass="8602">HQLTEARTRPLPISTQICAQQRKALLEGAQRADVMLNVGFGPPSERAADRPNDLTHGKDDHRACHGHLEYCDEVRVC</sequence>
<dbReference type="AlphaFoldDB" id="A0AAD2Q510"/>
<dbReference type="EMBL" id="CAVNYO010000414">
    <property type="protein sequence ID" value="CAK5276923.1"/>
    <property type="molecule type" value="Genomic_DNA"/>
</dbReference>
<name>A0AAD2Q510_9AGAR</name>
<gene>
    <name evidence="1" type="ORF">MYCIT1_LOCUS25586</name>
</gene>
<feature type="non-terminal residue" evidence="1">
    <location>
        <position position="1"/>
    </location>
</feature>
<evidence type="ECO:0000313" key="2">
    <source>
        <dbReference type="Proteomes" id="UP001295794"/>
    </source>
</evidence>